<protein>
    <submittedName>
        <fullName evidence="1">Nucleoside triphosphate pyrophosphohydrolase</fullName>
    </submittedName>
</protein>
<dbReference type="Gene3D" id="1.10.287.1080">
    <property type="entry name" value="MazG-like"/>
    <property type="match status" value="1"/>
</dbReference>
<organism evidence="1 2">
    <name type="scientific">Ectobacillus ponti</name>
    <dbReference type="NCBI Taxonomy" id="2961894"/>
    <lineage>
        <taxon>Bacteria</taxon>
        <taxon>Bacillati</taxon>
        <taxon>Bacillota</taxon>
        <taxon>Bacilli</taxon>
        <taxon>Bacillales</taxon>
        <taxon>Bacillaceae</taxon>
        <taxon>Ectobacillus</taxon>
    </lineage>
</organism>
<dbReference type="CDD" id="cd11532">
    <property type="entry name" value="NTP-PPase_COG4997"/>
    <property type="match status" value="1"/>
</dbReference>
<comment type="caution">
    <text evidence="1">The sequence shown here is derived from an EMBL/GenBank/DDBJ whole genome shotgun (WGS) entry which is preliminary data.</text>
</comment>
<evidence type="ECO:0000313" key="1">
    <source>
        <dbReference type="EMBL" id="MCP8970843.1"/>
    </source>
</evidence>
<accession>A0AA42BUT1</accession>
<keyword evidence="2" id="KW-1185">Reference proteome</keyword>
<dbReference type="RefSeq" id="WP_254760770.1">
    <property type="nucleotide sequence ID" value="NZ_JANCLT010000015.1"/>
</dbReference>
<proteinExistence type="predicted"/>
<dbReference type="Pfam" id="PF01503">
    <property type="entry name" value="PRA-PH"/>
    <property type="match status" value="1"/>
</dbReference>
<dbReference type="Proteomes" id="UP001156102">
    <property type="component" value="Unassembled WGS sequence"/>
</dbReference>
<dbReference type="AlphaFoldDB" id="A0AA42BUT1"/>
<dbReference type="SUPFAM" id="SSF101386">
    <property type="entry name" value="all-alpha NTP pyrophosphatases"/>
    <property type="match status" value="1"/>
</dbReference>
<evidence type="ECO:0000313" key="2">
    <source>
        <dbReference type="Proteomes" id="UP001156102"/>
    </source>
</evidence>
<dbReference type="InterPro" id="IPR021130">
    <property type="entry name" value="PRib-ATP_PPHydrolase-like"/>
</dbReference>
<name>A0AA42BUT1_9BACI</name>
<dbReference type="EMBL" id="JANCLT010000015">
    <property type="protein sequence ID" value="MCP8970843.1"/>
    <property type="molecule type" value="Genomic_DNA"/>
</dbReference>
<reference evidence="1" key="1">
    <citation type="submission" date="2022-07" db="EMBL/GenBank/DDBJ databases">
        <authorList>
            <person name="Li W.-J."/>
            <person name="Deng Q.-Q."/>
        </authorList>
    </citation>
    <scope>NUCLEOTIDE SEQUENCE</scope>
    <source>
        <strain evidence="1">SYSU M60031</strain>
    </source>
</reference>
<dbReference type="InterPro" id="IPR038735">
    <property type="entry name" value="MSMEG_1276-like_NTP-PPase_dom"/>
</dbReference>
<sequence>MPIYNKLVRDHIPQVIAKDGKTCTTRILGDKEYIQELKKKSQEELTEYLQAADDSSALEELADLLEILHALAKCHGADVEEVERIRQRKAEERGGFAEKIFLIEVKDA</sequence>
<gene>
    <name evidence="1" type="ORF">NK662_20195</name>
</gene>